<evidence type="ECO:0000259" key="3">
    <source>
        <dbReference type="Pfam" id="PF07859"/>
    </source>
</evidence>
<accession>A0A1X2G577</accession>
<feature type="domain" description="Alpha/beta hydrolase fold-3" evidence="3">
    <location>
        <begin position="85"/>
        <end position="297"/>
    </location>
</feature>
<comment type="similarity">
    <text evidence="1">Belongs to the 'GDXG' lipolytic enzyme family.</text>
</comment>
<organism evidence="4 5">
    <name type="scientific">Hesseltinella vesiculosa</name>
    <dbReference type="NCBI Taxonomy" id="101127"/>
    <lineage>
        <taxon>Eukaryota</taxon>
        <taxon>Fungi</taxon>
        <taxon>Fungi incertae sedis</taxon>
        <taxon>Mucoromycota</taxon>
        <taxon>Mucoromycotina</taxon>
        <taxon>Mucoromycetes</taxon>
        <taxon>Mucorales</taxon>
        <taxon>Cunninghamellaceae</taxon>
        <taxon>Hesseltinella</taxon>
    </lineage>
</organism>
<dbReference type="Pfam" id="PF07859">
    <property type="entry name" value="Abhydrolase_3"/>
    <property type="match status" value="1"/>
</dbReference>
<evidence type="ECO:0000313" key="4">
    <source>
        <dbReference type="EMBL" id="ORX44287.1"/>
    </source>
</evidence>
<dbReference type="PANTHER" id="PTHR23025:SF4">
    <property type="entry name" value="ALPHA_BETA HYDROLASE FOLD-3 DOMAIN-CONTAINING PROTEIN"/>
    <property type="match status" value="1"/>
</dbReference>
<dbReference type="AlphaFoldDB" id="A0A1X2G577"/>
<dbReference type="STRING" id="101127.A0A1X2G577"/>
<sequence length="322" mass="35551">MTNPFVPKPHPAYQAIFDMMKQANIKLQGLDPVTIRGYQAAAPKPPGYSVPDTLVEERDIPVGDHDIKLFCVRPPGTENDILPGFVFIHGGGFVLSNFKTHEKLAKEICVNAHVAVLFVEYTLAPERKFPSAPEECYEAVLWIKEHAAALKVDDAKIVMGGDSAGGNLTAGTALMLKERGHPDVLKGQILVYPSVHKRSVHYDSYDQFGGGDYFMSKEDSAYFQSFYLPDPSNPPEDIRYTPNLATDEQLTGLPRTLLITAECDILRDGAEHYAQRLTQVGVETCCMRMIGGVHGFASFPVSTGIYRQTMNAIASFTNECFE</sequence>
<dbReference type="InterPro" id="IPR029058">
    <property type="entry name" value="AB_hydrolase_fold"/>
</dbReference>
<dbReference type="InterPro" id="IPR002168">
    <property type="entry name" value="Lipase_GDXG_HIS_AS"/>
</dbReference>
<dbReference type="InterPro" id="IPR013094">
    <property type="entry name" value="AB_hydrolase_3"/>
</dbReference>
<dbReference type="PANTHER" id="PTHR23025">
    <property type="entry name" value="TRIACYLGLYCEROL LIPASE"/>
    <property type="match status" value="1"/>
</dbReference>
<dbReference type="OrthoDB" id="408631at2759"/>
<dbReference type="SUPFAM" id="SSF53474">
    <property type="entry name" value="alpha/beta-Hydrolases"/>
    <property type="match status" value="1"/>
</dbReference>
<dbReference type="Gene3D" id="3.40.50.1820">
    <property type="entry name" value="alpha/beta hydrolase"/>
    <property type="match status" value="1"/>
</dbReference>
<evidence type="ECO:0000256" key="1">
    <source>
        <dbReference type="ARBA" id="ARBA00010515"/>
    </source>
</evidence>
<dbReference type="GO" id="GO:0005829">
    <property type="term" value="C:cytosol"/>
    <property type="evidence" value="ECO:0007669"/>
    <property type="project" value="TreeGrafter"/>
</dbReference>
<comment type="caution">
    <text evidence="4">The sequence shown here is derived from an EMBL/GenBank/DDBJ whole genome shotgun (WGS) entry which is preliminary data.</text>
</comment>
<protein>
    <recommendedName>
        <fullName evidence="3">Alpha/beta hydrolase fold-3 domain-containing protein</fullName>
    </recommendedName>
</protein>
<dbReference type="Proteomes" id="UP000242146">
    <property type="component" value="Unassembled WGS sequence"/>
</dbReference>
<reference evidence="4 5" key="1">
    <citation type="submission" date="2016-07" db="EMBL/GenBank/DDBJ databases">
        <title>Pervasive Adenine N6-methylation of Active Genes in Fungi.</title>
        <authorList>
            <consortium name="DOE Joint Genome Institute"/>
            <person name="Mondo S.J."/>
            <person name="Dannebaum R.O."/>
            <person name="Kuo R.C."/>
            <person name="Labutti K."/>
            <person name="Haridas S."/>
            <person name="Kuo A."/>
            <person name="Salamov A."/>
            <person name="Ahrendt S.R."/>
            <person name="Lipzen A."/>
            <person name="Sullivan W."/>
            <person name="Andreopoulos W.B."/>
            <person name="Clum A."/>
            <person name="Lindquist E."/>
            <person name="Daum C."/>
            <person name="Ramamoorthy G.K."/>
            <person name="Gryganskyi A."/>
            <person name="Culley D."/>
            <person name="Magnuson J.K."/>
            <person name="James T.Y."/>
            <person name="O'Malley M.A."/>
            <person name="Stajich J.E."/>
            <person name="Spatafora J.W."/>
            <person name="Visel A."/>
            <person name="Grigoriev I.V."/>
        </authorList>
    </citation>
    <scope>NUCLEOTIDE SEQUENCE [LARGE SCALE GENOMIC DNA]</scope>
    <source>
        <strain evidence="4 5">NRRL 3301</strain>
    </source>
</reference>
<evidence type="ECO:0000313" key="5">
    <source>
        <dbReference type="Proteomes" id="UP000242146"/>
    </source>
</evidence>
<dbReference type="GO" id="GO:0004806">
    <property type="term" value="F:triacylglycerol lipase activity"/>
    <property type="evidence" value="ECO:0007669"/>
    <property type="project" value="TreeGrafter"/>
</dbReference>
<gene>
    <name evidence="4" type="ORF">DM01DRAFT_1386921</name>
</gene>
<dbReference type="EMBL" id="MCGT01000049">
    <property type="protein sequence ID" value="ORX44287.1"/>
    <property type="molecule type" value="Genomic_DNA"/>
</dbReference>
<keyword evidence="5" id="KW-1185">Reference proteome</keyword>
<evidence type="ECO:0000256" key="2">
    <source>
        <dbReference type="ARBA" id="ARBA00022801"/>
    </source>
</evidence>
<proteinExistence type="inferred from homology"/>
<dbReference type="PROSITE" id="PS01173">
    <property type="entry name" value="LIPASE_GDXG_HIS"/>
    <property type="match status" value="1"/>
</dbReference>
<dbReference type="GO" id="GO:0019433">
    <property type="term" value="P:triglyceride catabolic process"/>
    <property type="evidence" value="ECO:0007669"/>
    <property type="project" value="TreeGrafter"/>
</dbReference>
<keyword evidence="2" id="KW-0378">Hydrolase</keyword>
<name>A0A1X2G577_9FUNG</name>
<dbReference type="GO" id="GO:0004771">
    <property type="term" value="F:sterol ester esterase activity"/>
    <property type="evidence" value="ECO:0007669"/>
    <property type="project" value="TreeGrafter"/>
</dbReference>